<dbReference type="Proteomes" id="UP000054498">
    <property type="component" value="Unassembled WGS sequence"/>
</dbReference>
<feature type="domain" description="ATPase of the ABC class C-terminal" evidence="2">
    <location>
        <begin position="1"/>
        <end position="40"/>
    </location>
</feature>
<dbReference type="PANTHER" id="PTHR38149:SF1">
    <property type="entry name" value="ATPASE"/>
    <property type="match status" value="1"/>
</dbReference>
<dbReference type="OrthoDB" id="189459at2759"/>
<evidence type="ECO:0000259" key="2">
    <source>
        <dbReference type="Pfam" id="PF09818"/>
    </source>
</evidence>
<reference evidence="4 5" key="1">
    <citation type="journal article" date="2013" name="BMC Genomics">
        <title>Reconstruction of the lipid metabolism for the microalga Monoraphidium neglectum from its genome sequence reveals characteristics suitable for biofuel production.</title>
        <authorList>
            <person name="Bogen C."/>
            <person name="Al-Dilaimi A."/>
            <person name="Albersmeier A."/>
            <person name="Wichmann J."/>
            <person name="Grundmann M."/>
            <person name="Rupp O."/>
            <person name="Lauersen K.J."/>
            <person name="Blifernez-Klassen O."/>
            <person name="Kalinowski J."/>
            <person name="Goesmann A."/>
            <person name="Mussgnug J.H."/>
            <person name="Kruse O."/>
        </authorList>
    </citation>
    <scope>NUCLEOTIDE SEQUENCE [LARGE SCALE GENOMIC DNA]</scope>
    <source>
        <strain evidence="4 5">SAG 48.87</strain>
    </source>
</reference>
<accession>A0A0D2MJD9</accession>
<dbReference type="Pfam" id="PF09818">
    <property type="entry name" value="ABC_ATPase"/>
    <property type="match status" value="1"/>
</dbReference>
<keyword evidence="5" id="KW-1185">Reference proteome</keyword>
<dbReference type="InterPro" id="IPR049069">
    <property type="entry name" value="MRB1590-like_C"/>
</dbReference>
<dbReference type="GeneID" id="25730273"/>
<dbReference type="KEGG" id="mng:MNEG_12868"/>
<dbReference type="InterPro" id="IPR019195">
    <property type="entry name" value="ABC_ATPase_put"/>
</dbReference>
<gene>
    <name evidence="4" type="ORF">MNEG_12868</name>
</gene>
<sequence>MGGSGDYLGLADAVICMDSYRVLDLTQRARDIAAAHDRAAAGAAPSAPAAPPAPAGGLSSSSGGGGGGGSGGGGRSVHIPGYGPVAQRAPAAVYSEGPDGLKVAARALGLISYGSQEVQLSAVEQLVDRSQTRAIADALKWLHARVARGSGGGGRRTLTQLLAELEAELDQKGLDALSPRQLLGSYARPRRFEVAAALNRIRTLQVA</sequence>
<evidence type="ECO:0000313" key="4">
    <source>
        <dbReference type="EMBL" id="KIY95095.1"/>
    </source>
</evidence>
<organism evidence="4 5">
    <name type="scientific">Monoraphidium neglectum</name>
    <dbReference type="NCBI Taxonomy" id="145388"/>
    <lineage>
        <taxon>Eukaryota</taxon>
        <taxon>Viridiplantae</taxon>
        <taxon>Chlorophyta</taxon>
        <taxon>core chlorophytes</taxon>
        <taxon>Chlorophyceae</taxon>
        <taxon>CS clade</taxon>
        <taxon>Sphaeropleales</taxon>
        <taxon>Selenastraceae</taxon>
        <taxon>Monoraphidium</taxon>
    </lineage>
</organism>
<feature type="domain" description="MRB1590-like C-terminal" evidence="3">
    <location>
        <begin position="102"/>
        <end position="206"/>
    </location>
</feature>
<dbReference type="EMBL" id="KK103701">
    <property type="protein sequence ID" value="KIY95095.1"/>
    <property type="molecule type" value="Genomic_DNA"/>
</dbReference>
<proteinExistence type="predicted"/>
<name>A0A0D2MJD9_9CHLO</name>
<dbReference type="Pfam" id="PF21117">
    <property type="entry name" value="MRB1590_C"/>
    <property type="match status" value="1"/>
</dbReference>
<evidence type="ECO:0000259" key="3">
    <source>
        <dbReference type="Pfam" id="PF21117"/>
    </source>
</evidence>
<protein>
    <submittedName>
        <fullName evidence="4">Uncharacterized protein</fullName>
    </submittedName>
</protein>
<evidence type="ECO:0000256" key="1">
    <source>
        <dbReference type="SAM" id="MobiDB-lite"/>
    </source>
</evidence>
<dbReference type="AlphaFoldDB" id="A0A0D2MJD9"/>
<dbReference type="PANTHER" id="PTHR38149">
    <property type="entry name" value="ATPASE"/>
    <property type="match status" value="1"/>
</dbReference>
<feature type="compositionally biased region" description="Gly residues" evidence="1">
    <location>
        <begin position="62"/>
        <end position="75"/>
    </location>
</feature>
<dbReference type="InterPro" id="IPR046834">
    <property type="entry name" value="ABC_ATPase_C"/>
</dbReference>
<dbReference type="RefSeq" id="XP_013894115.1">
    <property type="nucleotide sequence ID" value="XM_014038661.1"/>
</dbReference>
<feature type="region of interest" description="Disordered" evidence="1">
    <location>
        <begin position="43"/>
        <end position="81"/>
    </location>
</feature>
<evidence type="ECO:0000313" key="5">
    <source>
        <dbReference type="Proteomes" id="UP000054498"/>
    </source>
</evidence>